<evidence type="ECO:0000259" key="2">
    <source>
        <dbReference type="SMART" id="SM00401"/>
    </source>
</evidence>
<feature type="compositionally biased region" description="Low complexity" evidence="1">
    <location>
        <begin position="695"/>
        <end position="716"/>
    </location>
</feature>
<organism evidence="3 5">
    <name type="scientific">Volvox reticuliferus</name>
    <dbReference type="NCBI Taxonomy" id="1737510"/>
    <lineage>
        <taxon>Eukaryota</taxon>
        <taxon>Viridiplantae</taxon>
        <taxon>Chlorophyta</taxon>
        <taxon>core chlorophytes</taxon>
        <taxon>Chlorophyceae</taxon>
        <taxon>CS clade</taxon>
        <taxon>Chlamydomonadales</taxon>
        <taxon>Volvocaceae</taxon>
        <taxon>Volvox</taxon>
    </lineage>
</organism>
<feature type="region of interest" description="Disordered" evidence="1">
    <location>
        <begin position="104"/>
        <end position="128"/>
    </location>
</feature>
<feature type="region of interest" description="Disordered" evidence="1">
    <location>
        <begin position="746"/>
        <end position="782"/>
    </location>
</feature>
<sequence length="1015" mass="106843">MLSQGMGNLEHLVDVCIQELQINARLHLVDTADIHKLLRLEVLIAKSPLHQHLGQIFAGCPATILDGLLGRGFSVQSQARPTSVVVARPQRLETQQNTAEVKDPLERQTLSPDKHPLKQQASAAPAETYDHAAHHQLEELKLAAAKPSAPVGKPPVLVVTPRAPAKPLLPGGPCENPFCGVVEAPQWRRIDKKLVCNRCGMYWHRHAQFPDASYFNGLASKQAVRHIVVMHRSRQGASPSGSTPPAPPAQQQEQEQQEQDKAPGGSRPSNQLAAQAPAQHKAPARDPVVATTARSPGTDSRGSATTNNAAQGAGIGFVGGLSSSSSNNNSDSNKNDKESSGENKNNTKNISNNDMAGGGAWMTGPPLDQDVILKVLTKQWGQLDASTVWRVQVMLEQLQHELHQQQLLQLLQQQRLIQLQGDALDARSGPQPPLGPAAAGGPSTEAAVPTQVLAREGDPAGMCGDFADAAGGRWPTQSQSEQLPSQQQRQQHNGGVSGAAATMAGAGVTDVGRCAPLQSPARKRQGPGSAQPRTSVSARGGPAVNPLAQLVLKQQTRGCSSNAPQPEASGGAALTQGHSCPGQDVASDPAPAAVPSSHNGEGSQGRLPGSVLAGTDAEDCPEQRPPKRARAAVQTRMSPPRSAGATPSLCKQRLQLPLPPRDQQQQQQQPPSQELLLPPMLAVMLQHNKAVLAVQEQQQQQQQRAPAAHHQQQQKQKQQHSEASFDAANGARPGRSLLETIARVAQQQRTTTPNHHHHHQQPLEHYPKRQRDSEDEEADGRGEAMEWSYGTIGAYDAASVADSGLRADGGGGILMRDLQHRALLVQQHRANGSRHGRGGPVDGPGQRGAAPVRAPRQESSSATGAGVSRSAVHNIAGDPYDVGRSHVQALPYKAAASVGASGRGAPPPSPLAPHGGAATAGPPGLDAAELGHSRGTTSYVDNILDMLLSRGGSVKAKVVQQLQQQLQAQVLPIDGLPHTYAPGVLGGVRQSSGAGSGLIVMPVLDLGKPPPALAF</sequence>
<dbReference type="InterPro" id="IPR000679">
    <property type="entry name" value="Znf_GATA"/>
</dbReference>
<comment type="caution">
    <text evidence="3">The sequence shown here is derived from an EMBL/GenBank/DDBJ whole genome shotgun (WGS) entry which is preliminary data.</text>
</comment>
<dbReference type="AlphaFoldDB" id="A0A8J4CU82"/>
<proteinExistence type="predicted"/>
<name>A0A8J4CU82_9CHLO</name>
<evidence type="ECO:0000313" key="3">
    <source>
        <dbReference type="EMBL" id="GIL88763.1"/>
    </source>
</evidence>
<feature type="compositionally biased region" description="Basic and acidic residues" evidence="1">
    <location>
        <begin position="761"/>
        <end position="772"/>
    </location>
</feature>
<feature type="compositionally biased region" description="Low complexity" evidence="1">
    <location>
        <begin position="912"/>
        <end position="926"/>
    </location>
</feature>
<feature type="region of interest" description="Disordered" evidence="1">
    <location>
        <begin position="829"/>
        <end position="870"/>
    </location>
</feature>
<evidence type="ECO:0000313" key="4">
    <source>
        <dbReference type="EMBL" id="GIM14330.1"/>
    </source>
</evidence>
<evidence type="ECO:0000313" key="5">
    <source>
        <dbReference type="Proteomes" id="UP000747110"/>
    </source>
</evidence>
<dbReference type="Proteomes" id="UP000747110">
    <property type="component" value="Unassembled WGS sequence"/>
</dbReference>
<dbReference type="SMART" id="SM00401">
    <property type="entry name" value="ZnF_GATA"/>
    <property type="match status" value="1"/>
</dbReference>
<dbReference type="Proteomes" id="UP000722791">
    <property type="component" value="Unassembled WGS sequence"/>
</dbReference>
<dbReference type="EMBL" id="BNCP01000046">
    <property type="protein sequence ID" value="GIL88763.1"/>
    <property type="molecule type" value="Genomic_DNA"/>
</dbReference>
<feature type="compositionally biased region" description="Low complexity" evidence="1">
    <location>
        <begin position="498"/>
        <end position="512"/>
    </location>
</feature>
<reference evidence="3" key="1">
    <citation type="journal article" date="2021" name="Proc. Natl. Acad. Sci. U.S.A.">
        <title>Three genomes in the algal genus Volvox reveal the fate of a haploid sex-determining region after a transition to homothallism.</title>
        <authorList>
            <person name="Yamamoto K."/>
            <person name="Hamaji T."/>
            <person name="Kawai-Toyooka H."/>
            <person name="Matsuzaki R."/>
            <person name="Takahashi F."/>
            <person name="Nishimura Y."/>
            <person name="Kawachi M."/>
            <person name="Noguchi H."/>
            <person name="Minakuchi Y."/>
            <person name="Umen J.G."/>
            <person name="Toyoda A."/>
            <person name="Nozaki H."/>
        </authorList>
    </citation>
    <scope>NUCLEOTIDE SEQUENCE</scope>
    <source>
        <strain evidence="4">NIES-3785</strain>
        <strain evidence="3">NIES-3786</strain>
    </source>
</reference>
<feature type="domain" description="GATA-type" evidence="2">
    <location>
        <begin position="170"/>
        <end position="219"/>
    </location>
</feature>
<feature type="region of interest" description="Disordered" evidence="1">
    <location>
        <begin position="556"/>
        <end position="648"/>
    </location>
</feature>
<gene>
    <name evidence="3" type="ORF">Vretifemale_16656</name>
    <name evidence="4" type="ORF">Vretimale_17219</name>
</gene>
<feature type="compositionally biased region" description="Low complexity" evidence="1">
    <location>
        <begin position="343"/>
        <end position="353"/>
    </location>
</feature>
<feature type="region of interest" description="Disordered" evidence="1">
    <location>
        <begin position="898"/>
        <end position="926"/>
    </location>
</feature>
<feature type="compositionally biased region" description="Low complexity" evidence="1">
    <location>
        <begin position="477"/>
        <end position="491"/>
    </location>
</feature>
<feature type="region of interest" description="Disordered" evidence="1">
    <location>
        <begin position="424"/>
        <end position="543"/>
    </location>
</feature>
<evidence type="ECO:0000256" key="1">
    <source>
        <dbReference type="SAM" id="MobiDB-lite"/>
    </source>
</evidence>
<dbReference type="OrthoDB" id="552520at2759"/>
<dbReference type="EMBL" id="BNCQ01000055">
    <property type="protein sequence ID" value="GIM14330.1"/>
    <property type="molecule type" value="Genomic_DNA"/>
</dbReference>
<dbReference type="InterPro" id="IPR013088">
    <property type="entry name" value="Znf_NHR/GATA"/>
</dbReference>
<dbReference type="GO" id="GO:0008270">
    <property type="term" value="F:zinc ion binding"/>
    <property type="evidence" value="ECO:0007669"/>
    <property type="project" value="InterPro"/>
</dbReference>
<protein>
    <recommendedName>
        <fullName evidence="2">GATA-type domain-containing protein</fullName>
    </recommendedName>
</protein>
<accession>A0A8J4CU82</accession>
<dbReference type="Gene3D" id="3.30.50.10">
    <property type="entry name" value="Erythroid Transcription Factor GATA-1, subunit A"/>
    <property type="match status" value="1"/>
</dbReference>
<keyword evidence="5" id="KW-1185">Reference proteome</keyword>
<dbReference type="GO" id="GO:0043565">
    <property type="term" value="F:sequence-specific DNA binding"/>
    <property type="evidence" value="ECO:0007669"/>
    <property type="project" value="InterPro"/>
</dbReference>
<dbReference type="SUPFAM" id="SSF57716">
    <property type="entry name" value="Glucocorticoid receptor-like (DNA-binding domain)"/>
    <property type="match status" value="1"/>
</dbReference>
<feature type="compositionally biased region" description="Basic and acidic residues" evidence="1">
    <location>
        <begin position="104"/>
        <end position="116"/>
    </location>
</feature>
<feature type="region of interest" description="Disordered" evidence="1">
    <location>
        <begin position="695"/>
        <end position="733"/>
    </location>
</feature>
<dbReference type="GO" id="GO:0006355">
    <property type="term" value="P:regulation of DNA-templated transcription"/>
    <property type="evidence" value="ECO:0007669"/>
    <property type="project" value="InterPro"/>
</dbReference>
<feature type="compositionally biased region" description="Low complexity" evidence="1">
    <location>
        <begin position="322"/>
        <end position="332"/>
    </location>
</feature>
<dbReference type="CDD" id="cd00202">
    <property type="entry name" value="ZnF_GATA"/>
    <property type="match status" value="1"/>
</dbReference>
<feature type="compositionally biased region" description="Polar residues" evidence="1">
    <location>
        <begin position="292"/>
        <end position="310"/>
    </location>
</feature>
<feature type="region of interest" description="Disordered" evidence="1">
    <location>
        <begin position="232"/>
        <end position="362"/>
    </location>
</feature>
<feature type="compositionally biased region" description="Low complexity" evidence="1">
    <location>
        <begin position="584"/>
        <end position="597"/>
    </location>
</feature>